<comment type="subcellular location">
    <subcellularLocation>
        <location evidence="1">Cell membrane</location>
        <topology evidence="1">Multi-pass membrane protein</topology>
    </subcellularLocation>
</comment>
<dbReference type="Pfam" id="PF05425">
    <property type="entry name" value="CopD"/>
    <property type="match status" value="1"/>
</dbReference>
<feature type="transmembrane region" description="Helical" evidence="7">
    <location>
        <begin position="187"/>
        <end position="208"/>
    </location>
</feature>
<dbReference type="PANTHER" id="PTHR34820:SF4">
    <property type="entry name" value="INNER MEMBRANE PROTEIN YEBZ"/>
    <property type="match status" value="1"/>
</dbReference>
<keyword evidence="8" id="KW-0732">Signal</keyword>
<dbReference type="RefSeq" id="WP_284284815.1">
    <property type="nucleotide sequence ID" value="NZ_BSUJ01000001.1"/>
</dbReference>
<feature type="region of interest" description="Disordered" evidence="6">
    <location>
        <begin position="389"/>
        <end position="410"/>
    </location>
</feature>
<evidence type="ECO:0000313" key="11">
    <source>
        <dbReference type="Proteomes" id="UP001157109"/>
    </source>
</evidence>
<keyword evidence="3 7" id="KW-0812">Transmembrane</keyword>
<feature type="domain" description="Copper resistance protein D" evidence="9">
    <location>
        <begin position="216"/>
        <end position="313"/>
    </location>
</feature>
<feature type="transmembrane region" description="Helical" evidence="7">
    <location>
        <begin position="121"/>
        <end position="145"/>
    </location>
</feature>
<comment type="caution">
    <text evidence="10">The sequence shown here is derived from an EMBL/GenBank/DDBJ whole genome shotgun (WGS) entry which is preliminary data.</text>
</comment>
<keyword evidence="2" id="KW-1003">Cell membrane</keyword>
<feature type="transmembrane region" description="Helical" evidence="7">
    <location>
        <begin position="292"/>
        <end position="313"/>
    </location>
</feature>
<evidence type="ECO:0000256" key="6">
    <source>
        <dbReference type="SAM" id="MobiDB-lite"/>
    </source>
</evidence>
<evidence type="ECO:0000256" key="7">
    <source>
        <dbReference type="SAM" id="Phobius"/>
    </source>
</evidence>
<keyword evidence="4 7" id="KW-1133">Transmembrane helix</keyword>
<evidence type="ECO:0000259" key="9">
    <source>
        <dbReference type="Pfam" id="PF05425"/>
    </source>
</evidence>
<feature type="chain" id="PRO_5046809560" description="Copper resistance protein D domain-containing protein" evidence="8">
    <location>
        <begin position="24"/>
        <end position="410"/>
    </location>
</feature>
<feature type="transmembrane region" description="Helical" evidence="7">
    <location>
        <begin position="253"/>
        <end position="272"/>
    </location>
</feature>
<protein>
    <recommendedName>
        <fullName evidence="9">Copper resistance protein D domain-containing protein</fullName>
    </recommendedName>
</protein>
<dbReference type="InterPro" id="IPR032694">
    <property type="entry name" value="CopC/D"/>
</dbReference>
<dbReference type="EMBL" id="BSUJ01000001">
    <property type="protein sequence ID" value="GMA21178.1"/>
    <property type="molecule type" value="Genomic_DNA"/>
</dbReference>
<gene>
    <name evidence="10" type="ORF">GCM10025862_31990</name>
</gene>
<feature type="transmembrane region" description="Helical" evidence="7">
    <location>
        <begin position="152"/>
        <end position="175"/>
    </location>
</feature>
<feature type="transmembrane region" description="Helical" evidence="7">
    <location>
        <begin position="220"/>
        <end position="241"/>
    </location>
</feature>
<feature type="transmembrane region" description="Helical" evidence="7">
    <location>
        <begin position="77"/>
        <end position="101"/>
    </location>
</feature>
<organism evidence="10 11">
    <name type="scientific">Arsenicicoccus piscis</name>
    <dbReference type="NCBI Taxonomy" id="673954"/>
    <lineage>
        <taxon>Bacteria</taxon>
        <taxon>Bacillati</taxon>
        <taxon>Actinomycetota</taxon>
        <taxon>Actinomycetes</taxon>
        <taxon>Micrococcales</taxon>
        <taxon>Intrasporangiaceae</taxon>
        <taxon>Arsenicicoccus</taxon>
    </lineage>
</organism>
<feature type="signal peptide" evidence="8">
    <location>
        <begin position="1"/>
        <end position="23"/>
    </location>
</feature>
<feature type="transmembrane region" description="Helical" evidence="7">
    <location>
        <begin position="45"/>
        <end position="65"/>
    </location>
</feature>
<evidence type="ECO:0000256" key="8">
    <source>
        <dbReference type="SAM" id="SignalP"/>
    </source>
</evidence>
<evidence type="ECO:0000313" key="10">
    <source>
        <dbReference type="EMBL" id="GMA21178.1"/>
    </source>
</evidence>
<keyword evidence="11" id="KW-1185">Reference proteome</keyword>
<dbReference type="InterPro" id="IPR008457">
    <property type="entry name" value="Cu-R_CopD_dom"/>
</dbReference>
<dbReference type="Proteomes" id="UP001157109">
    <property type="component" value="Unassembled WGS sequence"/>
</dbReference>
<evidence type="ECO:0000256" key="3">
    <source>
        <dbReference type="ARBA" id="ARBA00022692"/>
    </source>
</evidence>
<name>A0ABQ6HRT1_9MICO</name>
<dbReference type="PANTHER" id="PTHR34820">
    <property type="entry name" value="INNER MEMBRANE PROTEIN YEBZ"/>
    <property type="match status" value="1"/>
</dbReference>
<feature type="transmembrane region" description="Helical" evidence="7">
    <location>
        <begin position="355"/>
        <end position="373"/>
    </location>
</feature>
<evidence type="ECO:0000256" key="2">
    <source>
        <dbReference type="ARBA" id="ARBA00022475"/>
    </source>
</evidence>
<evidence type="ECO:0000256" key="5">
    <source>
        <dbReference type="ARBA" id="ARBA00023136"/>
    </source>
</evidence>
<evidence type="ECO:0000256" key="4">
    <source>
        <dbReference type="ARBA" id="ARBA00022989"/>
    </source>
</evidence>
<sequence length="410" mass="42416">MLVGLAVALVACVVAGFTTSAFAPLATGLGDPGAVVRFGLPLVRVVHDLAFATVFGLLMLGVMVVPDDRAGHRRIAVARLASGFALLWAACAGLGLLLSFADVVGAPIGSPQFTGNLGYLWSLDAFKALVVVFVLALAVTVGAALGRSRYTLAWVLALAATAIFPLGLAGHANVAAAHDSAVTGLQLHWVATAIWAGGLIALVVLRPVLGRGLAVVVRRYSTIAAWGLALMVFSGVLNAWLRLGSVTELGSAYGRLVVVKVLAVVALGLLGLRQRRRHVGRIERDPGSVSAFVRLAVTEVAVMGLAAGVAVALSRSAPPVPQDAVAATPVESITGYPAPPAPGPLAWLLTWRVDWLWLVLSLLAVGLYLWGCTGSRTGTTGGRWCARCRGSRGTPSSSTRPRATPRSTGR</sequence>
<keyword evidence="5 7" id="KW-0472">Membrane</keyword>
<accession>A0ABQ6HRT1</accession>
<reference evidence="11" key="1">
    <citation type="journal article" date="2019" name="Int. J. Syst. Evol. Microbiol.">
        <title>The Global Catalogue of Microorganisms (GCM) 10K type strain sequencing project: providing services to taxonomists for standard genome sequencing and annotation.</title>
        <authorList>
            <consortium name="The Broad Institute Genomics Platform"/>
            <consortium name="The Broad Institute Genome Sequencing Center for Infectious Disease"/>
            <person name="Wu L."/>
            <person name="Ma J."/>
        </authorList>
    </citation>
    <scope>NUCLEOTIDE SEQUENCE [LARGE SCALE GENOMIC DNA]</scope>
    <source>
        <strain evidence="11">NBRC 105830</strain>
    </source>
</reference>
<evidence type="ECO:0000256" key="1">
    <source>
        <dbReference type="ARBA" id="ARBA00004651"/>
    </source>
</evidence>
<proteinExistence type="predicted"/>